<evidence type="ECO:0000256" key="13">
    <source>
        <dbReference type="ARBA" id="ARBA00023270"/>
    </source>
</evidence>
<feature type="binding site" description="in other chain" evidence="15">
    <location>
        <position position="89"/>
    </location>
    <ligand>
        <name>beta-D-fructose 1,6-bisphosphate</name>
        <dbReference type="ChEBI" id="CHEBI:32966"/>
        <note>ligand shared between dimeric partners</note>
    </ligand>
</feature>
<dbReference type="Pfam" id="PF01950">
    <property type="entry name" value="FBPase_3"/>
    <property type="match status" value="1"/>
</dbReference>
<comment type="catalytic activity">
    <reaction evidence="15">
        <text>beta-D-fructose 1,6-bisphosphate = D-glyceraldehyde 3-phosphate + dihydroxyacetone phosphate</text>
        <dbReference type="Rhea" id="RHEA:14729"/>
        <dbReference type="ChEBI" id="CHEBI:32966"/>
        <dbReference type="ChEBI" id="CHEBI:57642"/>
        <dbReference type="ChEBI" id="CHEBI:59776"/>
        <dbReference type="EC" id="4.1.2.13"/>
    </reaction>
</comment>
<feature type="active site" description="Proton acceptor; for FBP phosphatase activity" evidence="15">
    <location>
        <position position="10"/>
    </location>
</feature>
<evidence type="ECO:0000256" key="7">
    <source>
        <dbReference type="ARBA" id="ARBA00018635"/>
    </source>
</evidence>
<comment type="cofactor">
    <cofactor evidence="2 15">
        <name>Mg(2+)</name>
        <dbReference type="ChEBI" id="CHEBI:18420"/>
    </cofactor>
</comment>
<keyword evidence="10 15" id="KW-0378">Hydrolase</keyword>
<gene>
    <name evidence="15" type="primary">fbp</name>
    <name evidence="16" type="ORF">FG385_30950</name>
</gene>
<evidence type="ECO:0000256" key="5">
    <source>
        <dbReference type="ARBA" id="ARBA00011820"/>
    </source>
</evidence>
<feature type="active site" description="Schiff-base intermediate with DHAP; for FBP aldolase activity" evidence="15">
    <location>
        <position position="230"/>
    </location>
</feature>
<accession>A0A5C4LT51</accession>
<feature type="active site" description="Proton donor/acceptor; for FBP aldolase activity" evidence="15">
    <location>
        <position position="227"/>
    </location>
</feature>
<organism evidence="16 17">
    <name type="scientific">Amycolatopsis alkalitolerans</name>
    <dbReference type="NCBI Taxonomy" id="2547244"/>
    <lineage>
        <taxon>Bacteria</taxon>
        <taxon>Bacillati</taxon>
        <taxon>Actinomycetota</taxon>
        <taxon>Actinomycetes</taxon>
        <taxon>Pseudonocardiales</taxon>
        <taxon>Pseudonocardiaceae</taxon>
        <taxon>Amycolatopsis</taxon>
    </lineage>
</organism>
<dbReference type="SUPFAM" id="SSF111249">
    <property type="entry name" value="Sulfolobus fructose-1,6-bisphosphatase-like"/>
    <property type="match status" value="1"/>
</dbReference>
<keyword evidence="13 15" id="KW-0704">Schiff base</keyword>
<feature type="binding site" evidence="15">
    <location>
        <position position="230"/>
    </location>
    <ligand>
        <name>Mg(2+)</name>
        <dbReference type="ChEBI" id="CHEBI:18420"/>
        <label>3</label>
    </ligand>
</feature>
<feature type="binding site" evidence="15">
    <location>
        <position position="51"/>
    </location>
    <ligand>
        <name>Mg(2+)</name>
        <dbReference type="ChEBI" id="CHEBI:18420"/>
        <label>1</label>
    </ligand>
</feature>
<dbReference type="GO" id="GO:0006094">
    <property type="term" value="P:gluconeogenesis"/>
    <property type="evidence" value="ECO:0007669"/>
    <property type="project" value="UniProtKB-UniRule"/>
</dbReference>
<dbReference type="NCBIfam" id="NF041126">
    <property type="entry name" value="FBP_aldo_phos"/>
    <property type="match status" value="1"/>
</dbReference>
<feature type="binding site" evidence="15">
    <location>
        <position position="10"/>
    </location>
    <ligand>
        <name>Mg(2+)</name>
        <dbReference type="ChEBI" id="CHEBI:18420"/>
        <label>1</label>
    </ligand>
</feature>
<feature type="binding site" description="in other chain" evidence="15">
    <location>
        <position position="131"/>
    </location>
    <ligand>
        <name>beta-D-fructose 1,6-bisphosphate</name>
        <dbReference type="ChEBI" id="CHEBI:32966"/>
        <note>ligand shared between dimeric partners</note>
    </ligand>
</feature>
<feature type="binding site" evidence="15">
    <location>
        <position position="17"/>
    </location>
    <ligand>
        <name>dihydroxyacetone phosphate</name>
        <dbReference type="ChEBI" id="CHEBI:57642"/>
    </ligand>
</feature>
<comment type="function">
    <text evidence="15">Catalyzes two subsequent steps in gluconeogenesis: the aldol condensation of dihydroxyacetone phosphate (DHAP) and glyceraldehyde-3-phosphate (GA3P) to fructose-1,6-bisphosphate (FBP), and the dephosphorylation of FBP to fructose-6-phosphate (F6P).</text>
</comment>
<evidence type="ECO:0000256" key="8">
    <source>
        <dbReference type="ARBA" id="ARBA00022432"/>
    </source>
</evidence>
<feature type="binding site" description="in other chain" evidence="15">
    <location>
        <position position="264"/>
    </location>
    <ligand>
        <name>beta-D-fructose 1,6-bisphosphate</name>
        <dbReference type="ChEBI" id="CHEBI:32966"/>
        <note>ligand shared between dimeric partners</note>
    </ligand>
</feature>
<dbReference type="PANTHER" id="PTHR38341">
    <property type="entry name" value="FRUCTOSE-1,6-BISPHOSPHATE ALDOLASE/PHOSPHATASE"/>
    <property type="match status" value="1"/>
</dbReference>
<dbReference type="PIRSF" id="PIRSF015647">
    <property type="entry name" value="FBPtase_archl"/>
    <property type="match status" value="1"/>
</dbReference>
<sequence>MTTLSIIKADTGGFVGHSSVHPDMLAAASEALREAIGDGLLIDGHASSCGDDISLIMTHEHGPDAEPVHSFAWHLFGQTTTIAKRLGLYGAGQDLLSDAFSGNLRGMGPGYAELEFTERPSEPVICFLADKTEPGAWNLPLYKMFADPFNTAGLVIDSKMHAGFSFEVYDLYEEKRIVFDAPAQLYDLLMYIGAPARYVVHSVHSKTLGEQAAATSTQRLSLIAGKYVGKDDPVMIVRAQSGLPAVGEVLEPFAFPYSVAGCMRGSHHAPIMPVSIAQAHPARFDGPPRIVALGFQIKDGKLVGPRDLFDDPSFDRARAQANEMMDYLRRHGPFEPHRLALEDLEYTTMRQLEERLADRWEAMAPVAVRQ</sequence>
<feature type="binding site" evidence="15">
    <location>
        <position position="130"/>
    </location>
    <ligand>
        <name>Mg(2+)</name>
        <dbReference type="ChEBI" id="CHEBI:18420"/>
        <label>2</label>
    </ligand>
</feature>
<dbReference type="EMBL" id="VDFW01000043">
    <property type="protein sequence ID" value="TNC20476.1"/>
    <property type="molecule type" value="Genomic_DNA"/>
</dbReference>
<feature type="binding site" evidence="15">
    <location>
        <position position="51"/>
    </location>
    <ligand>
        <name>Mg(2+)</name>
        <dbReference type="ChEBI" id="CHEBI:18420"/>
        <label>2</label>
    </ligand>
</feature>
<evidence type="ECO:0000256" key="9">
    <source>
        <dbReference type="ARBA" id="ARBA00022723"/>
    </source>
</evidence>
<feature type="binding site" evidence="15">
    <location>
        <position position="285"/>
    </location>
    <ligand>
        <name>dihydroxyacetone phosphate</name>
        <dbReference type="ChEBI" id="CHEBI:57642"/>
    </ligand>
</feature>
<feature type="binding site" evidence="15">
    <location>
        <position position="93"/>
    </location>
    <ligand>
        <name>Mg(2+)</name>
        <dbReference type="ChEBI" id="CHEBI:18420"/>
        <label>1</label>
    </ligand>
</feature>
<dbReference type="InterPro" id="IPR002803">
    <property type="entry name" value="FBPase_V"/>
</dbReference>
<feature type="binding site" evidence="15">
    <location>
        <position position="231"/>
    </location>
    <ligand>
        <name>Mg(2+)</name>
        <dbReference type="ChEBI" id="CHEBI:18420"/>
        <label>3</label>
    </ligand>
</feature>
<dbReference type="PANTHER" id="PTHR38341:SF1">
    <property type="entry name" value="FRUCTOSE-1,6-BISPHOSPHATE ALDOLASE_PHOSPHATASE"/>
    <property type="match status" value="1"/>
</dbReference>
<keyword evidence="14 15" id="KW-0119">Carbohydrate metabolism</keyword>
<evidence type="ECO:0000256" key="11">
    <source>
        <dbReference type="ARBA" id="ARBA00022842"/>
    </source>
</evidence>
<feature type="binding site" evidence="15">
    <location>
        <position position="231"/>
    </location>
    <ligand>
        <name>Mg(2+)</name>
        <dbReference type="ChEBI" id="CHEBI:18420"/>
        <label>4</label>
    </ligand>
</feature>
<comment type="caution">
    <text evidence="16">The sequence shown here is derived from an EMBL/GenBank/DDBJ whole genome shotgun (WGS) entry which is preliminary data.</text>
</comment>
<evidence type="ECO:0000256" key="2">
    <source>
        <dbReference type="ARBA" id="ARBA00001946"/>
    </source>
</evidence>
<feature type="binding site" description="in other chain" evidence="15">
    <location>
        <position position="285"/>
    </location>
    <ligand>
        <name>beta-D-fructose 1,6-bisphosphate</name>
        <dbReference type="ChEBI" id="CHEBI:32966"/>
        <note>ligand shared between dimeric partners</note>
    </ligand>
</feature>
<comment type="catalytic activity">
    <reaction evidence="1 15">
        <text>beta-D-fructose 1,6-bisphosphate + H2O = beta-D-fructose 6-phosphate + phosphate</text>
        <dbReference type="Rhea" id="RHEA:11064"/>
        <dbReference type="ChEBI" id="CHEBI:15377"/>
        <dbReference type="ChEBI" id="CHEBI:32966"/>
        <dbReference type="ChEBI" id="CHEBI:43474"/>
        <dbReference type="ChEBI" id="CHEBI:57634"/>
        <dbReference type="EC" id="3.1.3.11"/>
    </reaction>
</comment>
<feature type="binding site" evidence="15">
    <location>
        <position position="17"/>
    </location>
    <ligand>
        <name>Mg(2+)</name>
        <dbReference type="ChEBI" id="CHEBI:18420"/>
        <label>1</label>
    </ligand>
</feature>
<evidence type="ECO:0000256" key="14">
    <source>
        <dbReference type="ARBA" id="ARBA00023277"/>
    </source>
</evidence>
<evidence type="ECO:0000313" key="17">
    <source>
        <dbReference type="Proteomes" id="UP000305546"/>
    </source>
</evidence>
<feature type="binding site" description="in other chain" evidence="15">
    <location>
        <begin position="102"/>
        <end position="103"/>
    </location>
    <ligand>
        <name>beta-D-fructose 1,6-bisphosphate</name>
        <dbReference type="ChEBI" id="CHEBI:32966"/>
        <note>ligand shared between dimeric partners</note>
    </ligand>
</feature>
<feature type="binding site" evidence="15">
    <location>
        <position position="131"/>
    </location>
    <ligand>
        <name>dihydroxyacetone phosphate</name>
        <dbReference type="ChEBI" id="CHEBI:57642"/>
    </ligand>
</feature>
<evidence type="ECO:0000256" key="15">
    <source>
        <dbReference type="HAMAP-Rule" id="MF_02067"/>
    </source>
</evidence>
<proteinExistence type="inferred from homology"/>
<dbReference type="RefSeq" id="WP_139100343.1">
    <property type="nucleotide sequence ID" value="NZ_VDFW01000043.1"/>
</dbReference>
<dbReference type="EC" id="4.1.2.13" evidence="15"/>
<keyword evidence="9 15" id="KW-0479">Metal-binding</keyword>
<dbReference type="GO" id="GO:0000287">
    <property type="term" value="F:magnesium ion binding"/>
    <property type="evidence" value="ECO:0007669"/>
    <property type="project" value="UniProtKB-UniRule"/>
</dbReference>
<feature type="binding site" description="in other chain" evidence="15">
    <location>
        <position position="17"/>
    </location>
    <ligand>
        <name>beta-D-fructose 1,6-bisphosphate</name>
        <dbReference type="ChEBI" id="CHEBI:32966"/>
        <note>ligand shared between dimeric partners</note>
    </ligand>
</feature>
<dbReference type="GO" id="GO:0004332">
    <property type="term" value="F:fructose-bisphosphate aldolase activity"/>
    <property type="evidence" value="ECO:0007669"/>
    <property type="project" value="UniProtKB-UniRule"/>
</dbReference>
<dbReference type="Proteomes" id="UP000305546">
    <property type="component" value="Unassembled WGS sequence"/>
</dbReference>
<dbReference type="UniPathway" id="UPA00138"/>
<feature type="binding site" evidence="15">
    <location>
        <position position="232"/>
    </location>
    <ligand>
        <name>Mg(2+)</name>
        <dbReference type="ChEBI" id="CHEBI:18420"/>
        <label>3</label>
    </ligand>
</feature>
<dbReference type="EC" id="3.1.3.11" evidence="6 15"/>
<evidence type="ECO:0000256" key="4">
    <source>
        <dbReference type="ARBA" id="ARBA00010693"/>
    </source>
</evidence>
<keyword evidence="11 15" id="KW-0460">Magnesium</keyword>
<keyword evidence="12 15" id="KW-0456">Lyase</keyword>
<reference evidence="16 17" key="1">
    <citation type="submission" date="2019-06" db="EMBL/GenBank/DDBJ databases">
        <title>Amycolatopsis alkalitolerans sp. nov., isolated from Gastrodia elata Blume.</title>
        <authorList>
            <person name="Narsing Rao M.P."/>
            <person name="Li W.J."/>
        </authorList>
    </citation>
    <scope>NUCLEOTIDE SEQUENCE [LARGE SCALE GENOMIC DNA]</scope>
    <source>
        <strain evidence="16 17">SYSUP0005</strain>
    </source>
</reference>
<evidence type="ECO:0000313" key="16">
    <source>
        <dbReference type="EMBL" id="TNC20476.1"/>
    </source>
</evidence>
<comment type="similarity">
    <text evidence="4 15">Belongs to the FBP aldolase/phosphatase family.</text>
</comment>
<comment type="subunit">
    <text evidence="5 15">Homooctamer; dimer of tetramers.</text>
</comment>
<protein>
    <recommendedName>
        <fullName evidence="7 15">Fructose-1,6-bisphosphate aldolase/phosphatase</fullName>
        <shortName evidence="15">FBP A/P</shortName>
        <shortName evidence="15">FBP aldolase/phosphatase</shortName>
        <ecNumber evidence="6 15">3.1.3.11</ecNumber>
        <ecNumber evidence="15">4.1.2.13</ecNumber>
    </recommendedName>
</protein>
<dbReference type="GO" id="GO:0042132">
    <property type="term" value="F:fructose 1,6-bisphosphate 1-phosphatase activity"/>
    <property type="evidence" value="ECO:0007669"/>
    <property type="project" value="UniProtKB-UniRule"/>
</dbReference>
<feature type="binding site" evidence="15">
    <location>
        <position position="52"/>
    </location>
    <ligand>
        <name>Mg(2+)</name>
        <dbReference type="ChEBI" id="CHEBI:18420"/>
        <label>2</label>
    </ligand>
</feature>
<name>A0A5C4LT51_9PSEU</name>
<feature type="binding site" evidence="15">
    <location>
        <position position="264"/>
    </location>
    <ligand>
        <name>dihydroxyacetone phosphate</name>
        <dbReference type="ChEBI" id="CHEBI:57642"/>
    </ligand>
</feature>
<keyword evidence="8 15" id="KW-0312">Gluconeogenesis</keyword>
<evidence type="ECO:0000256" key="6">
    <source>
        <dbReference type="ARBA" id="ARBA00013093"/>
    </source>
</evidence>
<evidence type="ECO:0000256" key="12">
    <source>
        <dbReference type="ARBA" id="ARBA00023239"/>
    </source>
</evidence>
<evidence type="ECO:0000256" key="1">
    <source>
        <dbReference type="ARBA" id="ARBA00001273"/>
    </source>
</evidence>
<dbReference type="AlphaFoldDB" id="A0A5C4LT51"/>
<evidence type="ECO:0000256" key="10">
    <source>
        <dbReference type="ARBA" id="ARBA00022801"/>
    </source>
</evidence>
<evidence type="ECO:0000256" key="3">
    <source>
        <dbReference type="ARBA" id="ARBA00004742"/>
    </source>
</evidence>
<comment type="domain">
    <text evidence="15">Consists of a single catalytic domain, but remodels its active-site architecture via a large structural change to exhibit dual activities.</text>
</comment>
<dbReference type="InterPro" id="IPR036076">
    <property type="entry name" value="FBPase_V_sf"/>
</dbReference>
<feature type="binding site" evidence="15">
    <location>
        <position position="232"/>
    </location>
    <ligand>
        <name>Mg(2+)</name>
        <dbReference type="ChEBI" id="CHEBI:18420"/>
        <label>2</label>
    </ligand>
</feature>
<dbReference type="HAMAP" id="MF_02067">
    <property type="entry name" value="FBP_aldolase_phosphatase"/>
    <property type="match status" value="1"/>
</dbReference>
<dbReference type="OrthoDB" id="9763541at2"/>
<comment type="pathway">
    <text evidence="3 15">Carbohydrate biosynthesis; gluconeogenesis.</text>
</comment>
<feature type="binding site" description="in other chain" evidence="15">
    <location>
        <position position="346"/>
    </location>
    <ligand>
        <name>beta-D-fructose 1,6-bisphosphate</name>
        <dbReference type="ChEBI" id="CHEBI:32966"/>
        <note>ligand shared between dimeric partners</note>
    </ligand>
</feature>
<feature type="binding site" evidence="15">
    <location>
        <begin position="240"/>
        <end position="241"/>
    </location>
    <ligand>
        <name>beta-D-fructose 1,6-bisphosphate</name>
        <dbReference type="ChEBI" id="CHEBI:32966"/>
        <note>ligand shared between dimeric partners</note>
    </ligand>
</feature>
<keyword evidence="17" id="KW-1185">Reference proteome</keyword>